<dbReference type="PANTHER" id="PTHR34584:SF1">
    <property type="entry name" value="NA(+)_H(+) ANTIPORTER SUBUNIT E1"/>
    <property type="match status" value="1"/>
</dbReference>
<dbReference type="NCBIfam" id="NF006518">
    <property type="entry name" value="PRK08965.1-2"/>
    <property type="match status" value="1"/>
</dbReference>
<name>A0A1K1ZM65_9GAMM</name>
<keyword evidence="4 7" id="KW-0812">Transmembrane</keyword>
<feature type="transmembrane region" description="Helical" evidence="7">
    <location>
        <begin position="12"/>
        <end position="43"/>
    </location>
</feature>
<comment type="similarity">
    <text evidence="2">Belongs to the CPA3 antiporters (TC 2.A.63) subunit E family.</text>
</comment>
<dbReference type="GO" id="GO:0008324">
    <property type="term" value="F:monoatomic cation transmembrane transporter activity"/>
    <property type="evidence" value="ECO:0007669"/>
    <property type="project" value="InterPro"/>
</dbReference>
<keyword evidence="6 7" id="KW-0472">Membrane</keyword>
<evidence type="ECO:0000256" key="1">
    <source>
        <dbReference type="ARBA" id="ARBA00004651"/>
    </source>
</evidence>
<keyword evidence="5 7" id="KW-1133">Transmembrane helix</keyword>
<proteinExistence type="inferred from homology"/>
<evidence type="ECO:0000256" key="6">
    <source>
        <dbReference type="ARBA" id="ARBA00023136"/>
    </source>
</evidence>
<evidence type="ECO:0000256" key="4">
    <source>
        <dbReference type="ARBA" id="ARBA00022692"/>
    </source>
</evidence>
<comment type="subcellular location">
    <subcellularLocation>
        <location evidence="1">Cell membrane</location>
        <topology evidence="1">Multi-pass membrane protein</topology>
    </subcellularLocation>
</comment>
<evidence type="ECO:0000256" key="7">
    <source>
        <dbReference type="SAM" id="Phobius"/>
    </source>
</evidence>
<dbReference type="PANTHER" id="PTHR34584">
    <property type="entry name" value="NA(+)/H(+) ANTIPORTER SUBUNIT E1"/>
    <property type="match status" value="1"/>
</dbReference>
<dbReference type="Proteomes" id="UP000182350">
    <property type="component" value="Unassembled WGS sequence"/>
</dbReference>
<feature type="transmembrane region" description="Helical" evidence="7">
    <location>
        <begin position="63"/>
        <end position="82"/>
    </location>
</feature>
<evidence type="ECO:0000256" key="2">
    <source>
        <dbReference type="ARBA" id="ARBA00006228"/>
    </source>
</evidence>
<dbReference type="AlphaFoldDB" id="A0A1K1ZM65"/>
<sequence>MMRWRFWLPRPLLSVFLVVLWLFLMNTLSVAHLLLGGLLGWVIPLVADPFMPRQPEVHRPGLMLRYLLVFLGDLLTSNWVVARLLMGPVERMSPGFIDYPVELNNDYAITLLASTISLTPGTVSAHYDAQRQVLMIHVLHLEDEQALVQQIKQRYEQPLKEIFQC</sequence>
<dbReference type="EMBL" id="FPJW01000012">
    <property type="protein sequence ID" value="SFX75346.1"/>
    <property type="molecule type" value="Genomic_DNA"/>
</dbReference>
<evidence type="ECO:0000313" key="9">
    <source>
        <dbReference type="Proteomes" id="UP000182350"/>
    </source>
</evidence>
<evidence type="ECO:0000256" key="3">
    <source>
        <dbReference type="ARBA" id="ARBA00022475"/>
    </source>
</evidence>
<dbReference type="STRING" id="1122209.SAMN02745752_02765"/>
<accession>A0A1K1ZM65</accession>
<organism evidence="8 9">
    <name type="scientific">Marinospirillum alkaliphilum DSM 21637</name>
    <dbReference type="NCBI Taxonomy" id="1122209"/>
    <lineage>
        <taxon>Bacteria</taxon>
        <taxon>Pseudomonadati</taxon>
        <taxon>Pseudomonadota</taxon>
        <taxon>Gammaproteobacteria</taxon>
        <taxon>Oceanospirillales</taxon>
        <taxon>Oceanospirillaceae</taxon>
        <taxon>Marinospirillum</taxon>
    </lineage>
</organism>
<reference evidence="8 9" key="1">
    <citation type="submission" date="2016-11" db="EMBL/GenBank/DDBJ databases">
        <authorList>
            <person name="Jaros S."/>
            <person name="Januszkiewicz K."/>
            <person name="Wedrychowicz H."/>
        </authorList>
    </citation>
    <scope>NUCLEOTIDE SEQUENCE [LARGE SCALE GENOMIC DNA]</scope>
    <source>
        <strain evidence="8 9">DSM 21637</strain>
    </source>
</reference>
<dbReference type="InterPro" id="IPR002758">
    <property type="entry name" value="Cation_antiport_E"/>
</dbReference>
<dbReference type="Pfam" id="PF01899">
    <property type="entry name" value="MNHE"/>
    <property type="match status" value="1"/>
</dbReference>
<protein>
    <submittedName>
        <fullName evidence="8">Multisubunit potassium/proton antiporter, PhaE subunit</fullName>
    </submittedName>
</protein>
<dbReference type="PIRSF" id="PIRSF019239">
    <property type="entry name" value="MrpE"/>
    <property type="match status" value="1"/>
</dbReference>
<keyword evidence="9" id="KW-1185">Reference proteome</keyword>
<dbReference type="RefSeq" id="WP_072327083.1">
    <property type="nucleotide sequence ID" value="NZ_FPJW01000012.1"/>
</dbReference>
<dbReference type="GO" id="GO:0005886">
    <property type="term" value="C:plasma membrane"/>
    <property type="evidence" value="ECO:0007669"/>
    <property type="project" value="UniProtKB-SubCell"/>
</dbReference>
<evidence type="ECO:0000256" key="5">
    <source>
        <dbReference type="ARBA" id="ARBA00022989"/>
    </source>
</evidence>
<gene>
    <name evidence="8" type="ORF">SAMN02745752_02765</name>
</gene>
<keyword evidence="3" id="KW-1003">Cell membrane</keyword>
<evidence type="ECO:0000313" key="8">
    <source>
        <dbReference type="EMBL" id="SFX75346.1"/>
    </source>
</evidence>